<reference evidence="2" key="1">
    <citation type="submission" date="2015-04" db="UniProtKB">
        <authorList>
            <consortium name="EnsemblPlants"/>
        </authorList>
    </citation>
    <scope>IDENTIFICATION</scope>
</reference>
<name>A0A0D9ZNM8_9ORYZ</name>
<dbReference type="Proteomes" id="UP000026961">
    <property type="component" value="Chromosome 4"/>
</dbReference>
<evidence type="ECO:0000313" key="3">
    <source>
        <dbReference type="Proteomes" id="UP000026961"/>
    </source>
</evidence>
<sequence length="165" mass="18567">MSKLQNQPVRKIAKSTIDHTHLCSISHRHTGRHNAFSAVGKGREHAPRPTTGNCGNRLHLTRLDSEKIQKPNKIGPDWIFDSHEHYSIVPTHRSLPQRPKPNGLARRDVACSRRGGGPRGAPPPTRRAIPFHRAPMLIFFVEFVTENFPVHGRTENSASDYPPED</sequence>
<dbReference type="Gramene" id="OGLUM04G20110.1">
    <property type="protein sequence ID" value="OGLUM04G20110.1"/>
    <property type="gene ID" value="OGLUM04G20110"/>
</dbReference>
<proteinExistence type="predicted"/>
<feature type="region of interest" description="Disordered" evidence="1">
    <location>
        <begin position="92"/>
        <end position="128"/>
    </location>
</feature>
<accession>A0A0D9ZNM8</accession>
<evidence type="ECO:0000256" key="1">
    <source>
        <dbReference type="SAM" id="MobiDB-lite"/>
    </source>
</evidence>
<dbReference type="EnsemblPlants" id="OGLUM04G20110.1">
    <property type="protein sequence ID" value="OGLUM04G20110.1"/>
    <property type="gene ID" value="OGLUM04G20110"/>
</dbReference>
<keyword evidence="3" id="KW-1185">Reference proteome</keyword>
<protein>
    <submittedName>
        <fullName evidence="2">Uncharacterized protein</fullName>
    </submittedName>
</protein>
<dbReference type="HOGENOM" id="CLU_143776_0_0_1"/>
<organism evidence="2">
    <name type="scientific">Oryza glumipatula</name>
    <dbReference type="NCBI Taxonomy" id="40148"/>
    <lineage>
        <taxon>Eukaryota</taxon>
        <taxon>Viridiplantae</taxon>
        <taxon>Streptophyta</taxon>
        <taxon>Embryophyta</taxon>
        <taxon>Tracheophyta</taxon>
        <taxon>Spermatophyta</taxon>
        <taxon>Magnoliopsida</taxon>
        <taxon>Liliopsida</taxon>
        <taxon>Poales</taxon>
        <taxon>Poaceae</taxon>
        <taxon>BOP clade</taxon>
        <taxon>Oryzoideae</taxon>
        <taxon>Oryzeae</taxon>
        <taxon>Oryzinae</taxon>
        <taxon>Oryza</taxon>
    </lineage>
</organism>
<dbReference type="AlphaFoldDB" id="A0A0D9ZNM8"/>
<reference evidence="2" key="2">
    <citation type="submission" date="2018-05" db="EMBL/GenBank/DDBJ databases">
        <title>OgluRS3 (Oryza glumaepatula Reference Sequence Version 3).</title>
        <authorList>
            <person name="Zhang J."/>
            <person name="Kudrna D."/>
            <person name="Lee S."/>
            <person name="Talag J."/>
            <person name="Welchert J."/>
            <person name="Wing R.A."/>
        </authorList>
    </citation>
    <scope>NUCLEOTIDE SEQUENCE [LARGE SCALE GENOMIC DNA]</scope>
</reference>
<evidence type="ECO:0000313" key="2">
    <source>
        <dbReference type="EnsemblPlants" id="OGLUM04G20110.1"/>
    </source>
</evidence>